<evidence type="ECO:0000313" key="5">
    <source>
        <dbReference type="EMBL" id="CUH42866.1"/>
    </source>
</evidence>
<dbReference type="GO" id="GO:0008233">
    <property type="term" value="F:peptidase activity"/>
    <property type="evidence" value="ECO:0007669"/>
    <property type="project" value="UniProtKB-KW"/>
</dbReference>
<dbReference type="PANTHER" id="PTHR16263">
    <property type="entry name" value="TETRATRICOPEPTIDE REPEAT PROTEIN 38"/>
    <property type="match status" value="1"/>
</dbReference>
<keyword evidence="5" id="KW-0645">Protease</keyword>
<evidence type="ECO:0000256" key="4">
    <source>
        <dbReference type="ARBA" id="ARBA00022803"/>
    </source>
</evidence>
<evidence type="ECO:0000313" key="6">
    <source>
        <dbReference type="Proteomes" id="UP000050786"/>
    </source>
</evidence>
<reference evidence="6" key="1">
    <citation type="submission" date="2015-09" db="EMBL/GenBank/DDBJ databases">
        <authorList>
            <person name="Rodrigo-Torres L."/>
            <person name="Arahal D.R."/>
        </authorList>
    </citation>
    <scope>NUCLEOTIDE SEQUENCE [LARGE SCALE GENOMIC DNA]</scope>
    <source>
        <strain evidence="6">CECT 4293</strain>
    </source>
</reference>
<accession>A0A0P1E3C0</accession>
<dbReference type="EMBL" id="CYPS01000032">
    <property type="protein sequence ID" value="CUH42866.1"/>
    <property type="molecule type" value="Genomic_DNA"/>
</dbReference>
<name>A0A0P1E3C0_9RHOB</name>
<protein>
    <recommendedName>
        <fullName evidence="2">Tetratricopeptide repeat protein 38</fullName>
    </recommendedName>
</protein>
<dbReference type="Gene3D" id="1.25.40.10">
    <property type="entry name" value="Tetratricopeptide repeat domain"/>
    <property type="match status" value="1"/>
</dbReference>
<dbReference type="SUPFAM" id="SSF48452">
    <property type="entry name" value="TPR-like"/>
    <property type="match status" value="1"/>
</dbReference>
<evidence type="ECO:0000256" key="3">
    <source>
        <dbReference type="ARBA" id="ARBA00022737"/>
    </source>
</evidence>
<dbReference type="GO" id="GO:0006508">
    <property type="term" value="P:proteolysis"/>
    <property type="evidence" value="ECO:0007669"/>
    <property type="project" value="UniProtKB-KW"/>
</dbReference>
<gene>
    <name evidence="5" type="ORF">RUM4293_01755</name>
</gene>
<evidence type="ECO:0000256" key="1">
    <source>
        <dbReference type="ARBA" id="ARBA00005857"/>
    </source>
</evidence>
<dbReference type="InterPro" id="IPR011990">
    <property type="entry name" value="TPR-like_helical_dom_sf"/>
</dbReference>
<comment type="similarity">
    <text evidence="1">Belongs to the TTC38 family.</text>
</comment>
<keyword evidence="4" id="KW-0802">TPR repeat</keyword>
<dbReference type="Proteomes" id="UP000050786">
    <property type="component" value="Unassembled WGS sequence"/>
</dbReference>
<dbReference type="CDD" id="cd05804">
    <property type="entry name" value="StaR_like"/>
    <property type="match status" value="1"/>
</dbReference>
<evidence type="ECO:0000256" key="2">
    <source>
        <dbReference type="ARBA" id="ARBA00019992"/>
    </source>
</evidence>
<dbReference type="InterPro" id="IPR033891">
    <property type="entry name" value="TTC38"/>
</dbReference>
<keyword evidence="3" id="KW-0677">Repeat</keyword>
<proteinExistence type="inferred from homology"/>
<keyword evidence="6" id="KW-1185">Reference proteome</keyword>
<sequence length="426" mass="46926">MLEDRYGSPLTTTSQTARDAYVEGIDRFLGAFDDVEEAYRSAMQADDSFAMPHVGLARYLVTVGRGQDAKRQIALAKELSHGVSPREAAQIDIISDLIEGRAPQAYRRIRDHVADHPRDILLAQTCTSVFGLIGFSGQAGREAEQLAYTTMLKPHYGDDWWFLCQHAFAQMEAGQIGPAAENIERALELKPDSAHSAHVRAHLYYENGETDAGYAYLREFWQDYPFTAYLHCHLSWHVALWALESGDVAGMWKLFDDYVSPERPPAPPLNVLTDSVAIVHRAFLAGEQIPQERWQQLSDYAVQFFPTPGLAFADIHAALAHAMAGNRERLEATIDGAKGPAGPTVASVAGAFRALADGNADEAIEKFVSVMSEHERLGGSRAQRDIVEFSLAHALAISGQSNEARRILNMHRPHTSHDHAVATLAG</sequence>
<keyword evidence="5" id="KW-0378">Hydrolase</keyword>
<organism evidence="5 6">
    <name type="scientific">Ruegeria atlantica</name>
    <dbReference type="NCBI Taxonomy" id="81569"/>
    <lineage>
        <taxon>Bacteria</taxon>
        <taxon>Pseudomonadati</taxon>
        <taxon>Pseudomonadota</taxon>
        <taxon>Alphaproteobacteria</taxon>
        <taxon>Rhodobacterales</taxon>
        <taxon>Roseobacteraceae</taxon>
        <taxon>Ruegeria</taxon>
    </lineage>
</organism>
<dbReference type="RefSeq" id="WP_058272925.1">
    <property type="nucleotide sequence ID" value="NZ_CYPS01000032.1"/>
</dbReference>
<dbReference type="PANTHER" id="PTHR16263:SF4">
    <property type="entry name" value="TETRATRICOPEPTIDE REPEAT PROTEIN 38"/>
    <property type="match status" value="1"/>
</dbReference>
<dbReference type="AlphaFoldDB" id="A0A0P1E3C0"/>